<comment type="caution">
    <text evidence="10">The sequence shown here is derived from an EMBL/GenBank/DDBJ whole genome shotgun (WGS) entry which is preliminary data.</text>
</comment>
<comment type="catalytic activity">
    <reaction evidence="8">
        <text>Mo-molybdopterin + GTP + H(+) = Mo-molybdopterin guanine dinucleotide + diphosphate</text>
        <dbReference type="Rhea" id="RHEA:34243"/>
        <dbReference type="ChEBI" id="CHEBI:15378"/>
        <dbReference type="ChEBI" id="CHEBI:33019"/>
        <dbReference type="ChEBI" id="CHEBI:37565"/>
        <dbReference type="ChEBI" id="CHEBI:71302"/>
        <dbReference type="ChEBI" id="CHEBI:71310"/>
        <dbReference type="EC" id="2.7.7.77"/>
    </reaction>
</comment>
<evidence type="ECO:0000256" key="3">
    <source>
        <dbReference type="ARBA" id="ARBA00022723"/>
    </source>
</evidence>
<evidence type="ECO:0000313" key="10">
    <source>
        <dbReference type="EMBL" id="PPB85139.1"/>
    </source>
</evidence>
<comment type="subunit">
    <text evidence="8">Monomer.</text>
</comment>
<comment type="function">
    <text evidence="8">Transfers a GMP moiety from GTP to Mo-molybdopterin (Mo-MPT) cofactor (Moco or molybdenum cofactor) to form Mo-molybdopterin guanine dinucleotide (Mo-MGD) cofactor.</text>
</comment>
<dbReference type="SUPFAM" id="SSF53448">
    <property type="entry name" value="Nucleotide-diphospho-sugar transferases"/>
    <property type="match status" value="1"/>
</dbReference>
<accession>A0A2P5KEM6</accession>
<dbReference type="PANTHER" id="PTHR19136:SF81">
    <property type="entry name" value="MOLYBDENUM COFACTOR GUANYLYLTRANSFERASE"/>
    <property type="match status" value="1"/>
</dbReference>
<dbReference type="InterPro" id="IPR025877">
    <property type="entry name" value="MobA-like_NTP_Trfase"/>
</dbReference>
<evidence type="ECO:0000256" key="2">
    <source>
        <dbReference type="ARBA" id="ARBA00022679"/>
    </source>
</evidence>
<dbReference type="Gene3D" id="3.90.550.10">
    <property type="entry name" value="Spore Coat Polysaccharide Biosynthesis Protein SpsA, Chain A"/>
    <property type="match status" value="1"/>
</dbReference>
<comment type="subcellular location">
    <subcellularLocation>
        <location evidence="8">Cytoplasm</location>
    </subcellularLocation>
</comment>
<dbReference type="AlphaFoldDB" id="A0A2P5KEM6"/>
<protein>
    <recommendedName>
        <fullName evidence="8">Molybdenum cofactor guanylyltransferase</fullName>
        <shortName evidence="8">MoCo guanylyltransferase</shortName>
        <ecNumber evidence="8">2.7.7.77</ecNumber>
    </recommendedName>
    <alternativeName>
        <fullName evidence="8">GTP:molybdopterin guanylyltransferase</fullName>
    </alternativeName>
    <alternativeName>
        <fullName evidence="8">Mo-MPT guanylyltransferase</fullName>
    </alternativeName>
    <alternativeName>
        <fullName evidence="8">Molybdopterin guanylyltransferase</fullName>
    </alternativeName>
    <alternativeName>
        <fullName evidence="8">Molybdopterin-guanine dinucleotide synthase</fullName>
        <shortName evidence="8">MGD synthase</shortName>
    </alternativeName>
</protein>
<proteinExistence type="inferred from homology"/>
<dbReference type="Proteomes" id="UP000243096">
    <property type="component" value="Unassembled WGS sequence"/>
</dbReference>
<dbReference type="Pfam" id="PF12804">
    <property type="entry name" value="NTP_transf_3"/>
    <property type="match status" value="1"/>
</dbReference>
<comment type="domain">
    <text evidence="8">The N-terminal domain determines nucleotide recognition and specific binding, while the C-terminal domain determines the specific binding to the target protein.</text>
</comment>
<keyword evidence="4 8" id="KW-0547">Nucleotide-binding</keyword>
<reference evidence="10 11" key="1">
    <citation type="submission" date="2018-01" db="EMBL/GenBank/DDBJ databases">
        <title>Genomic Encyclopedia of Type Strains, Phase III (KMG-III): the genomes of soil and plant-associated and newly described type strains.</title>
        <authorList>
            <person name="Whitman W."/>
        </authorList>
    </citation>
    <scope>NUCLEOTIDE SEQUENCE [LARGE SCALE GENOMIC DNA]</scope>
    <source>
        <strain evidence="10 11">HKI456</strain>
    </source>
</reference>
<evidence type="ECO:0000256" key="6">
    <source>
        <dbReference type="ARBA" id="ARBA00023134"/>
    </source>
</evidence>
<dbReference type="EMBL" id="PRDW01000001">
    <property type="protein sequence ID" value="PPB85139.1"/>
    <property type="molecule type" value="Genomic_DNA"/>
</dbReference>
<dbReference type="NCBIfam" id="TIGR02665">
    <property type="entry name" value="molyb_mobA"/>
    <property type="match status" value="1"/>
</dbReference>
<keyword evidence="7 8" id="KW-0501">Molybdenum cofactor biosynthesis</keyword>
<dbReference type="RefSeq" id="WP_104076212.1">
    <property type="nucleotide sequence ID" value="NZ_CP062178.1"/>
</dbReference>
<comment type="caution">
    <text evidence="8">Lacks conserved residue(s) required for the propagation of feature annotation.</text>
</comment>
<dbReference type="OrthoDB" id="9788394at2"/>
<feature type="binding site" evidence="8">
    <location>
        <position position="106"/>
    </location>
    <ligand>
        <name>GTP</name>
        <dbReference type="ChEBI" id="CHEBI:37565"/>
    </ligand>
</feature>
<gene>
    <name evidence="8" type="primary">mobA</name>
    <name evidence="10" type="ORF">B0O95_101229</name>
</gene>
<evidence type="ECO:0000256" key="1">
    <source>
        <dbReference type="ARBA" id="ARBA00022490"/>
    </source>
</evidence>
<evidence type="ECO:0000256" key="5">
    <source>
        <dbReference type="ARBA" id="ARBA00022842"/>
    </source>
</evidence>
<keyword evidence="5 8" id="KW-0460">Magnesium</keyword>
<organism evidence="10 11">
    <name type="scientific">Mycetohabitans endofungorum</name>
    <dbReference type="NCBI Taxonomy" id="417203"/>
    <lineage>
        <taxon>Bacteria</taxon>
        <taxon>Pseudomonadati</taxon>
        <taxon>Pseudomonadota</taxon>
        <taxon>Betaproteobacteria</taxon>
        <taxon>Burkholderiales</taxon>
        <taxon>Burkholderiaceae</taxon>
        <taxon>Mycetohabitans</taxon>
    </lineage>
</organism>
<evidence type="ECO:0000256" key="8">
    <source>
        <dbReference type="HAMAP-Rule" id="MF_00316"/>
    </source>
</evidence>
<dbReference type="HAMAP" id="MF_00316">
    <property type="entry name" value="MobA"/>
    <property type="match status" value="1"/>
</dbReference>
<evidence type="ECO:0000256" key="4">
    <source>
        <dbReference type="ARBA" id="ARBA00022741"/>
    </source>
</evidence>
<feature type="binding site" evidence="8">
    <location>
        <position position="25"/>
    </location>
    <ligand>
        <name>GTP</name>
        <dbReference type="ChEBI" id="CHEBI:37565"/>
    </ligand>
</feature>
<evidence type="ECO:0000256" key="7">
    <source>
        <dbReference type="ARBA" id="ARBA00023150"/>
    </source>
</evidence>
<dbReference type="GO" id="GO:0005525">
    <property type="term" value="F:GTP binding"/>
    <property type="evidence" value="ECO:0007669"/>
    <property type="project" value="UniProtKB-UniRule"/>
</dbReference>
<keyword evidence="1 8" id="KW-0963">Cytoplasm</keyword>
<feature type="binding site" evidence="8">
    <location>
        <position position="106"/>
    </location>
    <ligand>
        <name>Mg(2+)</name>
        <dbReference type="ChEBI" id="CHEBI:18420"/>
    </ligand>
</feature>
<dbReference type="PANTHER" id="PTHR19136">
    <property type="entry name" value="MOLYBDENUM COFACTOR GUANYLYLTRANSFERASE"/>
    <property type="match status" value="1"/>
</dbReference>
<name>A0A2P5KEM6_9BURK</name>
<dbReference type="EC" id="2.7.7.77" evidence="8"/>
<dbReference type="GO" id="GO:0005737">
    <property type="term" value="C:cytoplasm"/>
    <property type="evidence" value="ECO:0007669"/>
    <property type="project" value="UniProtKB-SubCell"/>
</dbReference>
<comment type="similarity">
    <text evidence="8">Belongs to the MobA family.</text>
</comment>
<keyword evidence="11" id="KW-1185">Reference proteome</keyword>
<dbReference type="GO" id="GO:1902758">
    <property type="term" value="P:bis(molybdopterin guanine dinucleotide)molybdenum biosynthetic process"/>
    <property type="evidence" value="ECO:0007669"/>
    <property type="project" value="TreeGrafter"/>
</dbReference>
<keyword evidence="6 8" id="KW-0342">GTP-binding</keyword>
<sequence length="226" mass="24254">MISRASTIGLILAGGRGTRMGGRDKGLQLLHGRPLIEHVAQRLRPQVSRLLISANRHVDQYARFADQVLTDATSDFPGPLAGILEGLYALDSQALMHGALLVAPCDSPFVPLNLAQRLAQALEVTHAPIAYACTASPDATAPGAPATPLSSSADTPAAGRAHFVFALLRTGLAGDLATQLAQGERRVRTWYARHMAVQVPFADKRAFYNVNSLQELYKLERPDIGQ</sequence>
<dbReference type="GO" id="GO:0046872">
    <property type="term" value="F:metal ion binding"/>
    <property type="evidence" value="ECO:0007669"/>
    <property type="project" value="UniProtKB-KW"/>
</dbReference>
<evidence type="ECO:0000259" key="9">
    <source>
        <dbReference type="Pfam" id="PF12804"/>
    </source>
</evidence>
<dbReference type="GO" id="GO:0061603">
    <property type="term" value="F:molybdenum cofactor guanylyltransferase activity"/>
    <property type="evidence" value="ECO:0007669"/>
    <property type="project" value="UniProtKB-EC"/>
</dbReference>
<comment type="cofactor">
    <cofactor evidence="8">
        <name>Mg(2+)</name>
        <dbReference type="ChEBI" id="CHEBI:18420"/>
    </cofactor>
</comment>
<dbReference type="InterPro" id="IPR029044">
    <property type="entry name" value="Nucleotide-diphossugar_trans"/>
</dbReference>
<dbReference type="InterPro" id="IPR013482">
    <property type="entry name" value="Molybde_CF_guanTrfase"/>
</dbReference>
<feature type="domain" description="MobA-like NTP transferase" evidence="9">
    <location>
        <begin position="9"/>
        <end position="194"/>
    </location>
</feature>
<evidence type="ECO:0000313" key="11">
    <source>
        <dbReference type="Proteomes" id="UP000243096"/>
    </source>
</evidence>
<keyword evidence="3 8" id="KW-0479">Metal-binding</keyword>
<dbReference type="CDD" id="cd02503">
    <property type="entry name" value="MobA"/>
    <property type="match status" value="1"/>
</dbReference>
<keyword evidence="2 8" id="KW-0808">Transferase</keyword>
<feature type="binding site" evidence="8">
    <location>
        <begin position="12"/>
        <end position="14"/>
    </location>
    <ligand>
        <name>GTP</name>
        <dbReference type="ChEBI" id="CHEBI:37565"/>
    </ligand>
</feature>
<feature type="binding site" evidence="8">
    <location>
        <position position="71"/>
    </location>
    <ligand>
        <name>GTP</name>
        <dbReference type="ChEBI" id="CHEBI:37565"/>
    </ligand>
</feature>